<dbReference type="InterPro" id="IPR039361">
    <property type="entry name" value="Cyclin"/>
</dbReference>
<accession>A0A1D1XP81</accession>
<evidence type="ECO:0000256" key="5">
    <source>
        <dbReference type="RuleBase" id="RU000383"/>
    </source>
</evidence>
<protein>
    <submittedName>
        <fullName evidence="9">Cyclin-D4-1</fullName>
    </submittedName>
</protein>
<dbReference type="InterPro" id="IPR013763">
    <property type="entry name" value="Cyclin-like_dom"/>
</dbReference>
<evidence type="ECO:0000256" key="4">
    <source>
        <dbReference type="ARBA" id="ARBA00023306"/>
    </source>
</evidence>
<dbReference type="PANTHER" id="PTHR10177">
    <property type="entry name" value="CYCLINS"/>
    <property type="match status" value="1"/>
</dbReference>
<gene>
    <name evidence="9" type="primary">CYCD4-1_0</name>
    <name evidence="9" type="ORF">g.33141</name>
</gene>
<dbReference type="Gene3D" id="1.10.472.10">
    <property type="entry name" value="Cyclin-like"/>
    <property type="match status" value="2"/>
</dbReference>
<dbReference type="InterPro" id="IPR006671">
    <property type="entry name" value="Cyclin_N"/>
</dbReference>
<name>A0A1D1XP81_9ARAE</name>
<keyword evidence="2" id="KW-0132">Cell division</keyword>
<dbReference type="EMBL" id="GDJX01023755">
    <property type="protein sequence ID" value="JAT44181.1"/>
    <property type="molecule type" value="Transcribed_RNA"/>
</dbReference>
<comment type="similarity">
    <text evidence="1">Belongs to the cyclin family. Cyclin D subfamily.</text>
</comment>
<evidence type="ECO:0000256" key="3">
    <source>
        <dbReference type="ARBA" id="ARBA00023127"/>
    </source>
</evidence>
<feature type="domain" description="Cyclin C-terminal" evidence="8">
    <location>
        <begin position="187"/>
        <end position="310"/>
    </location>
</feature>
<proteinExistence type="inferred from homology"/>
<keyword evidence="3 5" id="KW-0195">Cyclin</keyword>
<dbReference type="Pfam" id="PF02984">
    <property type="entry name" value="Cyclin_C"/>
    <property type="match status" value="1"/>
</dbReference>
<evidence type="ECO:0000256" key="1">
    <source>
        <dbReference type="ARBA" id="ARBA00009065"/>
    </source>
</evidence>
<evidence type="ECO:0000313" key="9">
    <source>
        <dbReference type="EMBL" id="JAT44181.1"/>
    </source>
</evidence>
<evidence type="ECO:0000259" key="7">
    <source>
        <dbReference type="SMART" id="SM00385"/>
    </source>
</evidence>
<dbReference type="SMART" id="SM01332">
    <property type="entry name" value="Cyclin_C"/>
    <property type="match status" value="1"/>
</dbReference>
<evidence type="ECO:0000256" key="2">
    <source>
        <dbReference type="ARBA" id="ARBA00022618"/>
    </source>
</evidence>
<dbReference type="InterPro" id="IPR004367">
    <property type="entry name" value="Cyclin_C-dom"/>
</dbReference>
<feature type="region of interest" description="Disordered" evidence="6">
    <location>
        <begin position="309"/>
        <end position="339"/>
    </location>
</feature>
<organism evidence="9">
    <name type="scientific">Anthurium amnicola</name>
    <dbReference type="NCBI Taxonomy" id="1678845"/>
    <lineage>
        <taxon>Eukaryota</taxon>
        <taxon>Viridiplantae</taxon>
        <taxon>Streptophyta</taxon>
        <taxon>Embryophyta</taxon>
        <taxon>Tracheophyta</taxon>
        <taxon>Spermatophyta</taxon>
        <taxon>Magnoliopsida</taxon>
        <taxon>Liliopsida</taxon>
        <taxon>Araceae</taxon>
        <taxon>Pothoideae</taxon>
        <taxon>Potheae</taxon>
        <taxon>Anthurium</taxon>
    </lineage>
</organism>
<evidence type="ECO:0000256" key="6">
    <source>
        <dbReference type="SAM" id="MobiDB-lite"/>
    </source>
</evidence>
<dbReference type="SMART" id="SM00385">
    <property type="entry name" value="CYCLIN"/>
    <property type="match status" value="1"/>
</dbReference>
<dbReference type="CDD" id="cd20544">
    <property type="entry name" value="CYCLIN_AtCycD-like_rpt2"/>
    <property type="match status" value="1"/>
</dbReference>
<feature type="domain" description="Cyclin-like" evidence="7">
    <location>
        <begin position="90"/>
        <end position="178"/>
    </location>
</feature>
<dbReference type="CDD" id="cd20543">
    <property type="entry name" value="CYCLIN_AtCycD-like_rpt1"/>
    <property type="match status" value="1"/>
</dbReference>
<dbReference type="AlphaFoldDB" id="A0A1D1XP81"/>
<reference evidence="9" key="1">
    <citation type="submission" date="2015-07" db="EMBL/GenBank/DDBJ databases">
        <title>Transcriptome Assembly of Anthurium amnicola.</title>
        <authorList>
            <person name="Suzuki J."/>
        </authorList>
    </citation>
    <scope>NUCLEOTIDE SEQUENCE</scope>
</reference>
<evidence type="ECO:0000259" key="8">
    <source>
        <dbReference type="SMART" id="SM01332"/>
    </source>
</evidence>
<dbReference type="Pfam" id="PF00134">
    <property type="entry name" value="Cyclin_N"/>
    <property type="match status" value="1"/>
</dbReference>
<sequence>MPTTQPFPSMASSLYCAEDADDVASWGAADAWAAFPSPPGVLVFPSSLHDPDRPISDLVATELEHMPTTDYASRLHEGSLDGAARLAAIDWILKVNTFYGFQPVTASLSITHLDRFLSSQTLPRGAGWPWQLLSVACLSVAAKMEETHVPLLVDLQILEPRFVFEPRTVRRMELLLMAALRWRMRSATPFDFVDHFAGCLHVDCPGGQDYAPLFRRASDLILGTHRVVHFLGYRPSEIAAAAVLCASGDSFEAFSRFYDVVSKETVEGCRRLMEAYVMGPCPKGVPAGMETPAPQSPAGVLDAAACGSCDTQKSLSQAADPDPDPEPSGGEPPPKRRRLGAIIACTEGSKCTCPEGGEDL</sequence>
<keyword evidence="4" id="KW-0131">Cell cycle</keyword>
<dbReference type="InterPro" id="IPR036915">
    <property type="entry name" value="Cyclin-like_sf"/>
</dbReference>
<dbReference type="GO" id="GO:0051301">
    <property type="term" value="P:cell division"/>
    <property type="evidence" value="ECO:0007669"/>
    <property type="project" value="UniProtKB-KW"/>
</dbReference>
<dbReference type="FunFam" id="1.10.472.10:FF:000060">
    <property type="entry name" value="D6-type cyclin"/>
    <property type="match status" value="1"/>
</dbReference>
<dbReference type="SUPFAM" id="SSF47954">
    <property type="entry name" value="Cyclin-like"/>
    <property type="match status" value="1"/>
</dbReference>